<sequence>MSGISTKFSYKQLHTLKHALLKYMLRDGITDKDFKSEQALLLKINYQIEEMKERYNI</sequence>
<organism evidence="1 2">
    <name type="scientific">Bacillus swezeyi</name>
    <dbReference type="NCBI Taxonomy" id="1925020"/>
    <lineage>
        <taxon>Bacteria</taxon>
        <taxon>Bacillati</taxon>
        <taxon>Bacillota</taxon>
        <taxon>Bacilli</taxon>
        <taxon>Bacillales</taxon>
        <taxon>Bacillaceae</taxon>
        <taxon>Bacillus</taxon>
    </lineage>
</organism>
<comment type="caution">
    <text evidence="1">The sequence shown here is derived from an EMBL/GenBank/DDBJ whole genome shotgun (WGS) entry which is preliminary data.</text>
</comment>
<accession>A0A5M8RL56</accession>
<protein>
    <submittedName>
        <fullName evidence="1">DNA strand exchange inhibitor protein</fullName>
    </submittedName>
</protein>
<evidence type="ECO:0000313" key="1">
    <source>
        <dbReference type="EMBL" id="KAA6446672.1"/>
    </source>
</evidence>
<dbReference type="AlphaFoldDB" id="A0A5M8RL56"/>
<dbReference type="RefSeq" id="WP_148959173.1">
    <property type="nucleotide sequence ID" value="NZ_QSND01000008.1"/>
</dbReference>
<dbReference type="EMBL" id="QSND01000008">
    <property type="protein sequence ID" value="KAA6446672.1"/>
    <property type="molecule type" value="Genomic_DNA"/>
</dbReference>
<proteinExistence type="predicted"/>
<gene>
    <name evidence="1" type="ORF">DX927_23545</name>
</gene>
<reference evidence="1 2" key="1">
    <citation type="submission" date="2018-08" db="EMBL/GenBank/DDBJ databases">
        <title>Bacillus phenotypic plasticity.</title>
        <authorList>
            <person name="Hurtado E."/>
        </authorList>
    </citation>
    <scope>NUCLEOTIDE SEQUENCE [LARGE SCALE GENOMIC DNA]</scope>
    <source>
        <strain evidence="1 2">427</strain>
    </source>
</reference>
<dbReference type="Proteomes" id="UP000324326">
    <property type="component" value="Unassembled WGS sequence"/>
</dbReference>
<name>A0A5M8RL56_9BACI</name>
<evidence type="ECO:0000313" key="2">
    <source>
        <dbReference type="Proteomes" id="UP000324326"/>
    </source>
</evidence>